<dbReference type="PROSITE" id="PS50893">
    <property type="entry name" value="ABC_TRANSPORTER_2"/>
    <property type="match status" value="2"/>
</dbReference>
<reference evidence="5 7" key="3">
    <citation type="submission" date="2020-11" db="EMBL/GenBank/DDBJ databases">
        <title>Closed and high quality bacterial genomes of the OMM12 community.</title>
        <authorList>
            <person name="Marbouty M."/>
            <person name="Lamy-Besnier Q."/>
            <person name="Debarbieux L."/>
            <person name="Koszul R."/>
        </authorList>
    </citation>
    <scope>NUCLEOTIDE SEQUENCE [LARGE SCALE GENOMIC DNA]</scope>
    <source>
        <strain evidence="5 7">KB18</strain>
    </source>
</reference>
<dbReference type="CDD" id="cd03221">
    <property type="entry name" value="ABCF_EF-3"/>
    <property type="match status" value="2"/>
</dbReference>
<dbReference type="InterPro" id="IPR017871">
    <property type="entry name" value="ABC_transporter-like_CS"/>
</dbReference>
<dbReference type="InterPro" id="IPR003593">
    <property type="entry name" value="AAA+_ATPase"/>
</dbReference>
<protein>
    <submittedName>
        <fullName evidence="4">ABC transporter ATP-binding protein</fullName>
    </submittedName>
    <submittedName>
        <fullName evidence="5">ABC-F family ATP-binding cassette domain-containing protein</fullName>
    </submittedName>
</protein>
<dbReference type="GO" id="GO:0005524">
    <property type="term" value="F:ATP binding"/>
    <property type="evidence" value="ECO:0007669"/>
    <property type="project" value="UniProtKB-KW"/>
</dbReference>
<evidence type="ECO:0000313" key="6">
    <source>
        <dbReference type="Proteomes" id="UP000196710"/>
    </source>
</evidence>
<feature type="domain" description="ABC transporter" evidence="3">
    <location>
        <begin position="328"/>
        <end position="522"/>
    </location>
</feature>
<dbReference type="PANTHER" id="PTHR42855">
    <property type="entry name" value="ABC TRANSPORTER ATP-BINDING SUBUNIT"/>
    <property type="match status" value="1"/>
</dbReference>
<dbReference type="Gene3D" id="3.40.50.300">
    <property type="entry name" value="P-loop containing nucleotide triphosphate hydrolases"/>
    <property type="match status" value="2"/>
</dbReference>
<dbReference type="PROSITE" id="PS00211">
    <property type="entry name" value="ABC_TRANSPORTER_1"/>
    <property type="match status" value="2"/>
</dbReference>
<sequence length="522" mass="58964">MIEIGLNRVRKNFGFKNVLSGASLEIHTGERAALVGRNGTGKSTILKLIAGEETPDSGVVSLRRGARRGVLWQIPPLREPGTTVEEALKEPFSELFAMERRMRELEPRLGGDEKLLQEYSALSERYALEGGYEMEERSSKVIGGFRLSPLLSREYNALSGGQKTVVNLAAAVLPGPDILLLDEPTNHLDMETLEWFEDFLSKYRGTVVLVSHDRWFLDRVATRTILLEGGCCESFPGGYSKAMELREKELLEEFQQYKTQQKKIEAMKASIKRFREWGALNKNNPSFYRKAKELEKRLEKLELLERPQLEKPKLPISFEGSRTGSEVLRLRDFSLTLGDKALFRGAELLVRERDRLCLMGPNGSGKTSLIRALLGELPYGGEIRLNPSVQLGYIPQEIRFLSETETVLEAFRREIPSGEGQARGLLAKYFFRAGDVFKRAGSLSGGEKVLLKLLILLQRQVNLLILDEPTNHIDVETREMLEEALSEYRGTLLFVSHDRYFIHKTATRAVYVRGGRIETAGV</sequence>
<dbReference type="NCBIfam" id="NF000355">
    <property type="entry name" value="ribo_prot_ABC_F"/>
    <property type="match status" value="1"/>
</dbReference>
<dbReference type="SUPFAM" id="SSF52540">
    <property type="entry name" value="P-loop containing nucleoside triphosphate hydrolases"/>
    <property type="match status" value="2"/>
</dbReference>
<evidence type="ECO:0000313" key="7">
    <source>
        <dbReference type="Proteomes" id="UP000596035"/>
    </source>
</evidence>
<keyword evidence="1" id="KW-0547">Nucleotide-binding</keyword>
<evidence type="ECO:0000256" key="2">
    <source>
        <dbReference type="ARBA" id="ARBA00022840"/>
    </source>
</evidence>
<accession>A0A1Z2XUK8</accession>
<dbReference type="InterPro" id="IPR003439">
    <property type="entry name" value="ABC_transporter-like_ATP-bd"/>
</dbReference>
<dbReference type="InterPro" id="IPR027417">
    <property type="entry name" value="P-loop_NTPase"/>
</dbReference>
<feature type="domain" description="ABC transporter" evidence="3">
    <location>
        <begin position="4"/>
        <end position="254"/>
    </location>
</feature>
<dbReference type="EMBL" id="CP065321">
    <property type="protein sequence ID" value="QQR31361.1"/>
    <property type="molecule type" value="Genomic_DNA"/>
</dbReference>
<evidence type="ECO:0000256" key="1">
    <source>
        <dbReference type="ARBA" id="ARBA00022741"/>
    </source>
</evidence>
<dbReference type="AlphaFoldDB" id="A0A1Z2XUK8"/>
<dbReference type="Pfam" id="PF00005">
    <property type="entry name" value="ABC_tran"/>
    <property type="match status" value="2"/>
</dbReference>
<dbReference type="InterPro" id="IPR032781">
    <property type="entry name" value="ABC_tran_Xtn"/>
</dbReference>
<dbReference type="FunFam" id="3.40.50.300:FF:000011">
    <property type="entry name" value="Putative ABC transporter ATP-binding component"/>
    <property type="match status" value="1"/>
</dbReference>
<evidence type="ECO:0000313" key="4">
    <source>
        <dbReference type="EMBL" id="ASB42091.1"/>
    </source>
</evidence>
<keyword evidence="2 5" id="KW-0067">ATP-binding</keyword>
<reference evidence="4" key="1">
    <citation type="journal article" date="2017" name="Genome Announc.">
        <title>High-Quality Whole-Genome Sequences of the Oligo-Mouse-Microbiota Bacterial Community.</title>
        <authorList>
            <person name="Garzetti D."/>
            <person name="Brugiroux S."/>
            <person name="Bunk B."/>
            <person name="Pukall R."/>
            <person name="McCoy K.D."/>
            <person name="Macpherson A.J."/>
            <person name="Stecher B."/>
        </authorList>
    </citation>
    <scope>NUCLEOTIDE SEQUENCE</scope>
    <source>
        <strain evidence="4">KB18</strain>
    </source>
</reference>
<name>A0A1Z2XUK8_9FIRM</name>
<dbReference type="KEGG" id="amur:ADH66_16345"/>
<evidence type="ECO:0000259" key="3">
    <source>
        <dbReference type="PROSITE" id="PS50893"/>
    </source>
</evidence>
<keyword evidence="6" id="KW-1185">Reference proteome</keyword>
<evidence type="ECO:0000313" key="5">
    <source>
        <dbReference type="EMBL" id="QQR31361.1"/>
    </source>
</evidence>
<gene>
    <name evidence="4" type="ORF">ADH66_16345</name>
    <name evidence="5" type="ORF">I5Q82_06735</name>
</gene>
<dbReference type="Pfam" id="PF12848">
    <property type="entry name" value="ABC_tran_Xtn"/>
    <property type="match status" value="1"/>
</dbReference>
<dbReference type="Proteomes" id="UP000596035">
    <property type="component" value="Chromosome"/>
</dbReference>
<dbReference type="Proteomes" id="UP000196710">
    <property type="component" value="Chromosome"/>
</dbReference>
<dbReference type="GO" id="GO:0016887">
    <property type="term" value="F:ATP hydrolysis activity"/>
    <property type="evidence" value="ECO:0007669"/>
    <property type="project" value="InterPro"/>
</dbReference>
<dbReference type="RefSeq" id="WP_066538650.1">
    <property type="nucleotide sequence ID" value="NZ_CP021422.1"/>
</dbReference>
<dbReference type="SMART" id="SM00382">
    <property type="entry name" value="AAA"/>
    <property type="match status" value="2"/>
</dbReference>
<reference evidence="6" key="2">
    <citation type="submission" date="2017-05" db="EMBL/GenBank/DDBJ databases">
        <title>Improved OligoMM genomes.</title>
        <authorList>
            <person name="Garzetti D."/>
        </authorList>
    </citation>
    <scope>NUCLEOTIDE SEQUENCE [LARGE SCALE GENOMIC DNA]</scope>
    <source>
        <strain evidence="6">KB18</strain>
    </source>
</reference>
<organism evidence="5 7">
    <name type="scientific">Acutalibacter muris</name>
    <dbReference type="NCBI Taxonomy" id="1796620"/>
    <lineage>
        <taxon>Bacteria</taxon>
        <taxon>Bacillati</taxon>
        <taxon>Bacillota</taxon>
        <taxon>Clostridia</taxon>
        <taxon>Eubacteriales</taxon>
        <taxon>Acutalibacteraceae</taxon>
        <taxon>Acutalibacter</taxon>
    </lineage>
</organism>
<dbReference type="PANTHER" id="PTHR42855:SF2">
    <property type="entry name" value="DRUG RESISTANCE ABC TRANSPORTER,ATP-BINDING PROTEIN"/>
    <property type="match status" value="1"/>
</dbReference>
<dbReference type="InterPro" id="IPR051309">
    <property type="entry name" value="ABCF_ATPase"/>
</dbReference>
<proteinExistence type="predicted"/>
<dbReference type="EMBL" id="CP021422">
    <property type="protein sequence ID" value="ASB42091.1"/>
    <property type="molecule type" value="Genomic_DNA"/>
</dbReference>